<protein>
    <recommendedName>
        <fullName evidence="1">RES domain-containing protein</fullName>
    </recommendedName>
</protein>
<dbReference type="Proteomes" id="UP001160334">
    <property type="component" value="Unassembled WGS sequence"/>
</dbReference>
<evidence type="ECO:0000259" key="1">
    <source>
        <dbReference type="Pfam" id="PF08808"/>
    </source>
</evidence>
<organism evidence="2 3">
    <name type="scientific">Prescottella agglutinans</name>
    <dbReference type="NCBI Taxonomy" id="1644129"/>
    <lineage>
        <taxon>Bacteria</taxon>
        <taxon>Bacillati</taxon>
        <taxon>Actinomycetota</taxon>
        <taxon>Actinomycetes</taxon>
        <taxon>Mycobacteriales</taxon>
        <taxon>Nocardiaceae</taxon>
        <taxon>Prescottella</taxon>
    </lineage>
</organism>
<gene>
    <name evidence="2" type="ORF">M2280_002279</name>
</gene>
<dbReference type="EMBL" id="JARXVC010000005">
    <property type="protein sequence ID" value="MDH6281059.1"/>
    <property type="molecule type" value="Genomic_DNA"/>
</dbReference>
<evidence type="ECO:0000313" key="3">
    <source>
        <dbReference type="Proteomes" id="UP001160334"/>
    </source>
</evidence>
<comment type="caution">
    <text evidence="2">The sequence shown here is derived from an EMBL/GenBank/DDBJ whole genome shotgun (WGS) entry which is preliminary data.</text>
</comment>
<sequence>MGCVSGETTETTTRERIALAEPGSRPLDGFPGWLLTPRRRLLRGHKTRNGPWWFASSGGGRFDLDAPRGTCYVAFDDRTAVRETVGEVLTSGGIVTAEFAAERSLSTLRIPARRRMADTCAETAADFGLTRELCTITPYELPRRWATALAGLFDGLRYQTRFTTGPGANAAALFGDAGARDDWPVDDAPEPFGVAARRCGFTVGAVPRTVRVVEPPG</sequence>
<name>A0ABT6M9T3_9NOCA</name>
<dbReference type="Pfam" id="PF08808">
    <property type="entry name" value="RES"/>
    <property type="match status" value="1"/>
</dbReference>
<feature type="domain" description="RES" evidence="1">
    <location>
        <begin position="40"/>
        <end position="181"/>
    </location>
</feature>
<evidence type="ECO:0000313" key="2">
    <source>
        <dbReference type="EMBL" id="MDH6281059.1"/>
    </source>
</evidence>
<dbReference type="InterPro" id="IPR014914">
    <property type="entry name" value="RES_dom"/>
</dbReference>
<proteinExistence type="predicted"/>
<accession>A0ABT6M9T3</accession>
<reference evidence="2 3" key="1">
    <citation type="submission" date="2023-04" db="EMBL/GenBank/DDBJ databases">
        <title>Forest soil microbial communities from Buena Vista Peninsula, Colon Province, Panama.</title>
        <authorList>
            <person name="Bouskill N."/>
        </authorList>
    </citation>
    <scope>NUCLEOTIDE SEQUENCE [LARGE SCALE GENOMIC DNA]</scope>
    <source>
        <strain evidence="2 3">CFH S0262</strain>
    </source>
</reference>
<keyword evidence="3" id="KW-1185">Reference proteome</keyword>